<dbReference type="AlphaFoldDB" id="Q94HL7"/>
<proteinExistence type="predicted"/>
<sequence>MEIDTLEYSRVKCYIGISVRLQILSVTRNLQKDSRVATGKRRGITSSLLMRSHRRLAPVCTVSSPLLMRSRHRFIPARAAGSPLLPSPPRALAADSPLLPPLTLERSQSAIQQYTSTIKCANGDWEKLREIIIFQQMNKESIGLDKEYALYLDTIVGGSFLHKTPSEGQIILDRIMENTSFIEQYNESLPKASMRKIKEPSIAESETEPPTSIDSAKESSSKPSPAKSKEIQTLECAIMFRNDLDEDFGNTQNYFSKKKPPMALPPPDLIEDEYLKEIVWELTTVMSNEWLKEAELSSEVIRNNSTPRTIPCNLEGNTVGILYSPTVGVNLVSESFTFAYLSDKAITPMNKFFKHPNRKLIEGFGIVQDVSVQYNDKEAILDFHVFEIQDFDVLIGHLIKKLLINCPRLGSLKFSLVGNKFSISFSQSRFALTDSLPEDEYAKEVTTIIPFESPESLLENNVSDFIEEEEDSGETFELHARMEPMFISCMVSIFSDMIEYIMEVFMDDFSVYGKTFGHCLQNLDKKDLVLNRENCHFMVHEEIVLRHRVPERGIEVDQAKIEVIDQLPPPVSIKGIRSFLGHAGFYRRFIKDFSTIGRPLTNLLVKDVPFEFNDECLNSFEILKKAPVSAPIIQPPDGTLPFEIMCDARDFPVGLSCRRHRHRVAKPKFFEQSTLFLYYKSHQLSFSLTQVQANARLYWIYYKAHFGPQYLMFVAAEINTDTDIPVQTYSMSIYCEPVTDETY</sequence>
<dbReference type="SUPFAM" id="SSF56672">
    <property type="entry name" value="DNA/RNA polymerases"/>
    <property type="match status" value="1"/>
</dbReference>
<reference evidence="3" key="1">
    <citation type="journal article" date="2005" name="Nature">
        <title>The map-based sequence of the rice genome.</title>
        <authorList>
            <consortium name="International rice genome sequencing project (IRGSP)"/>
            <person name="Matsumoto T."/>
            <person name="Wu J."/>
            <person name="Kanamori H."/>
            <person name="Katayose Y."/>
            <person name="Fujisawa M."/>
            <person name="Namiki N."/>
            <person name="Mizuno H."/>
            <person name="Yamamoto K."/>
            <person name="Antonio B.A."/>
            <person name="Baba T."/>
            <person name="Sakata K."/>
            <person name="Nagamura Y."/>
            <person name="Aoki H."/>
            <person name="Arikawa K."/>
            <person name="Arita K."/>
            <person name="Bito T."/>
            <person name="Chiden Y."/>
            <person name="Fujitsuka N."/>
            <person name="Fukunaka R."/>
            <person name="Hamada M."/>
            <person name="Harada C."/>
            <person name="Hayashi A."/>
            <person name="Hijishita S."/>
            <person name="Honda M."/>
            <person name="Hosokawa S."/>
            <person name="Ichikawa Y."/>
            <person name="Idonuma A."/>
            <person name="Iijima M."/>
            <person name="Ikeda M."/>
            <person name="Ikeno M."/>
            <person name="Ito K."/>
            <person name="Ito S."/>
            <person name="Ito T."/>
            <person name="Ito Y."/>
            <person name="Ito Y."/>
            <person name="Iwabuchi A."/>
            <person name="Kamiya K."/>
            <person name="Karasawa W."/>
            <person name="Kurita K."/>
            <person name="Katagiri S."/>
            <person name="Kikuta A."/>
            <person name="Kobayashi H."/>
            <person name="Kobayashi N."/>
            <person name="Machita K."/>
            <person name="Maehara T."/>
            <person name="Masukawa M."/>
            <person name="Mizubayashi T."/>
            <person name="Mukai Y."/>
            <person name="Nagasaki H."/>
            <person name="Nagata Y."/>
            <person name="Naito S."/>
            <person name="Nakashima M."/>
            <person name="Nakama Y."/>
            <person name="Nakamichi Y."/>
            <person name="Nakamura M."/>
            <person name="Meguro A."/>
            <person name="Negishi M."/>
            <person name="Ohta I."/>
            <person name="Ohta T."/>
            <person name="Okamoto M."/>
            <person name="Ono N."/>
            <person name="Saji S."/>
            <person name="Sakaguchi M."/>
            <person name="Sakai K."/>
            <person name="Shibata M."/>
            <person name="Shimokawa T."/>
            <person name="Song J."/>
            <person name="Takazaki Y."/>
            <person name="Terasawa K."/>
            <person name="Tsugane M."/>
            <person name="Tsuji K."/>
            <person name="Ueda S."/>
            <person name="Waki K."/>
            <person name="Yamagata H."/>
            <person name="Yamamoto M."/>
            <person name="Yamamoto S."/>
            <person name="Yamane H."/>
            <person name="Yoshiki S."/>
            <person name="Yoshihara R."/>
            <person name="Yukawa K."/>
            <person name="Zhong H."/>
            <person name="Yano M."/>
            <person name="Yuan Q."/>
            <person name="Ouyang S."/>
            <person name="Liu J."/>
            <person name="Jones K.M."/>
            <person name="Gansberger K."/>
            <person name="Moffat K."/>
            <person name="Hill J."/>
            <person name="Bera J."/>
            <person name="Fadrosh D."/>
            <person name="Jin S."/>
            <person name="Johri S."/>
            <person name="Kim M."/>
            <person name="Overton L."/>
            <person name="Reardon M."/>
            <person name="Tsitrin T."/>
            <person name="Vuong H."/>
            <person name="Weaver B."/>
            <person name="Ciecko A."/>
            <person name="Tallon L."/>
            <person name="Jackson J."/>
            <person name="Pai G."/>
            <person name="Aken S.V."/>
            <person name="Utterback T."/>
            <person name="Reidmuller S."/>
            <person name="Feldblyum T."/>
            <person name="Hsiao J."/>
            <person name="Zismann V."/>
            <person name="Iobst S."/>
            <person name="de Vazeille A.R."/>
            <person name="Buell C.R."/>
            <person name="Ying K."/>
            <person name="Li Y."/>
            <person name="Lu T."/>
            <person name="Huang Y."/>
            <person name="Zhao Q."/>
            <person name="Feng Q."/>
            <person name="Zhang L."/>
            <person name="Zhu J."/>
            <person name="Weng Q."/>
            <person name="Mu J."/>
            <person name="Lu Y."/>
            <person name="Fan D."/>
            <person name="Liu Y."/>
            <person name="Guan J."/>
            <person name="Zhang Y."/>
            <person name="Yu S."/>
            <person name="Liu X."/>
            <person name="Zhang Y."/>
            <person name="Hong G."/>
            <person name="Han B."/>
            <person name="Choisne N."/>
            <person name="Demange N."/>
            <person name="Orjeda G."/>
            <person name="Samain S."/>
            <person name="Cattolico L."/>
            <person name="Pelletier E."/>
            <person name="Couloux A."/>
            <person name="Segurens B."/>
            <person name="Wincker P."/>
            <person name="D'Hont A."/>
            <person name="Scarpelli C."/>
            <person name="Weissenbach J."/>
            <person name="Salanoubat M."/>
            <person name="Quetier F."/>
            <person name="Yu Y."/>
            <person name="Kim H.R."/>
            <person name="Rambo T."/>
            <person name="Currie J."/>
            <person name="Collura K."/>
            <person name="Luo M."/>
            <person name="Yang T."/>
            <person name="Ammiraju J.S.S."/>
            <person name="Engler F."/>
            <person name="Soderlund C."/>
            <person name="Wing R.A."/>
            <person name="Palmer L.E."/>
            <person name="de la Bastide M."/>
            <person name="Spiegel L."/>
            <person name="Nascimento L."/>
            <person name="Zutavern T."/>
            <person name="O'Shaughnessy A."/>
            <person name="Dike S."/>
            <person name="Dedhia N."/>
            <person name="Preston R."/>
            <person name="Balija V."/>
            <person name="McCombie W.R."/>
            <person name="Chow T."/>
            <person name="Chen H."/>
            <person name="Chung M."/>
            <person name="Chen C."/>
            <person name="Shaw J."/>
            <person name="Wu H."/>
            <person name="Hsiao K."/>
            <person name="Chao Y."/>
            <person name="Chu M."/>
            <person name="Cheng C."/>
            <person name="Hour A."/>
            <person name="Lee P."/>
            <person name="Lin S."/>
            <person name="Lin Y."/>
            <person name="Liou J."/>
            <person name="Liu S."/>
            <person name="Hsing Y."/>
            <person name="Raghuvanshi S."/>
            <person name="Mohanty A."/>
            <person name="Bharti A.K."/>
            <person name="Gaur A."/>
            <person name="Gupta V."/>
            <person name="Kumar D."/>
            <person name="Ravi V."/>
            <person name="Vij S."/>
            <person name="Kapur A."/>
            <person name="Khurana P."/>
            <person name="Khurana P."/>
            <person name="Khurana J.P."/>
            <person name="Tyagi A.K."/>
            <person name="Gaikwad K."/>
            <person name="Singh A."/>
            <person name="Dalal V."/>
            <person name="Srivastava S."/>
            <person name="Dixit A."/>
            <person name="Pal A.K."/>
            <person name="Ghazi I.A."/>
            <person name="Yadav M."/>
            <person name="Pandit A."/>
            <person name="Bhargava A."/>
            <person name="Sureshbabu K."/>
            <person name="Batra K."/>
            <person name="Sharma T.R."/>
            <person name="Mohapatra T."/>
            <person name="Singh N.K."/>
            <person name="Messing J."/>
            <person name="Nelson A.B."/>
            <person name="Fuks G."/>
            <person name="Kavchok S."/>
            <person name="Keizer G."/>
            <person name="Linton E."/>
            <person name="Llaca V."/>
            <person name="Song R."/>
            <person name="Tanyolac B."/>
            <person name="Young S."/>
            <person name="Ho-Il K."/>
            <person name="Hahn J.H."/>
            <person name="Sangsakoo G."/>
            <person name="Vanavichit A."/>
            <person name="de Mattos Luiz.A.T."/>
            <person name="Zimmer P.D."/>
            <person name="Malone G."/>
            <person name="Dellagostin O."/>
            <person name="de Oliveira A.C."/>
            <person name="Bevan M."/>
            <person name="Bancroft I."/>
            <person name="Minx P."/>
            <person name="Cordum H."/>
            <person name="Wilson R."/>
            <person name="Cheng Z."/>
            <person name="Jin W."/>
            <person name="Jiang J."/>
            <person name="Leong S.A."/>
            <person name="Iwama H."/>
            <person name="Gojobori T."/>
            <person name="Itoh T."/>
            <person name="Niimura Y."/>
            <person name="Fujii Y."/>
            <person name="Habara T."/>
            <person name="Sakai H."/>
            <person name="Sato Y."/>
            <person name="Wilson G."/>
            <person name="Kumar K."/>
            <person name="McCouch S."/>
            <person name="Juretic N."/>
            <person name="Hoen D."/>
            <person name="Wright S."/>
            <person name="Bruskiewich R."/>
            <person name="Bureau T."/>
            <person name="Miyao A."/>
            <person name="Hirochika H."/>
            <person name="Nishikawa T."/>
            <person name="Kadowaki K."/>
            <person name="Sugiura M."/>
            <person name="Burr B."/>
            <person name="Sasaki T."/>
        </authorList>
    </citation>
    <scope>NUCLEOTIDE SEQUENCE [LARGE SCALE GENOMIC DNA]</scope>
    <source>
        <strain evidence="3">cv. Nipponbare</strain>
    </source>
</reference>
<name>Q94HL7_ORYSJ</name>
<dbReference type="Proteomes" id="UP000000763">
    <property type="component" value="Chromosome 10"/>
</dbReference>
<feature type="region of interest" description="Disordered" evidence="1">
    <location>
        <begin position="193"/>
        <end position="229"/>
    </location>
</feature>
<dbReference type="FunFam" id="3.30.70.270:FF:000020">
    <property type="entry name" value="Transposon Tf2-6 polyprotein-like Protein"/>
    <property type="match status" value="1"/>
</dbReference>
<protein>
    <submittedName>
        <fullName evidence="2">Retroelement</fullName>
    </submittedName>
</protein>
<dbReference type="InterPro" id="IPR043128">
    <property type="entry name" value="Rev_trsase/Diguanyl_cyclase"/>
</dbReference>
<dbReference type="Gene3D" id="3.30.70.270">
    <property type="match status" value="2"/>
</dbReference>
<dbReference type="InterPro" id="IPR051320">
    <property type="entry name" value="Viral_Replic_Matur_Polypro"/>
</dbReference>
<dbReference type="InterPro" id="IPR043502">
    <property type="entry name" value="DNA/RNA_pol_sf"/>
</dbReference>
<gene>
    <name evidence="2" type="primary">OSJNBa0089D15.31</name>
</gene>
<reference evidence="3" key="2">
    <citation type="journal article" date="2008" name="Nucleic Acids Res.">
        <title>The rice annotation project database (RAP-DB): 2008 update.</title>
        <authorList>
            <consortium name="The rice annotation project (RAP)"/>
        </authorList>
    </citation>
    <scope>GENOME REANNOTATION</scope>
    <source>
        <strain evidence="3">cv. Nipponbare</strain>
    </source>
</reference>
<dbReference type="PANTHER" id="PTHR33064:SF39">
    <property type="match status" value="1"/>
</dbReference>
<organism evidence="2 3">
    <name type="scientific">Oryza sativa subsp. japonica</name>
    <name type="common">Rice</name>
    <dbReference type="NCBI Taxonomy" id="39947"/>
    <lineage>
        <taxon>Eukaryota</taxon>
        <taxon>Viridiplantae</taxon>
        <taxon>Streptophyta</taxon>
        <taxon>Embryophyta</taxon>
        <taxon>Tracheophyta</taxon>
        <taxon>Spermatophyta</taxon>
        <taxon>Magnoliopsida</taxon>
        <taxon>Liliopsida</taxon>
        <taxon>Poales</taxon>
        <taxon>Poaceae</taxon>
        <taxon>BOP clade</taxon>
        <taxon>Oryzoideae</taxon>
        <taxon>Oryzeae</taxon>
        <taxon>Oryzinae</taxon>
        <taxon>Oryza</taxon>
        <taxon>Oryza sativa</taxon>
    </lineage>
</organism>
<evidence type="ECO:0000313" key="3">
    <source>
        <dbReference type="Proteomes" id="UP000000763"/>
    </source>
</evidence>
<evidence type="ECO:0000256" key="1">
    <source>
        <dbReference type="SAM" id="MobiDB-lite"/>
    </source>
</evidence>
<accession>Q94HL7</accession>
<evidence type="ECO:0000313" key="2">
    <source>
        <dbReference type="EMBL" id="AAK92620.1"/>
    </source>
</evidence>
<dbReference type="EMBL" id="AC078944">
    <property type="protein sequence ID" value="AAK92620.1"/>
    <property type="molecule type" value="Genomic_DNA"/>
</dbReference>
<dbReference type="PANTHER" id="PTHR33064">
    <property type="entry name" value="POL PROTEIN"/>
    <property type="match status" value="1"/>
</dbReference>